<comment type="caution">
    <text evidence="2">The sequence shown here is derived from an EMBL/GenBank/DDBJ whole genome shotgun (WGS) entry which is preliminary data.</text>
</comment>
<evidence type="ECO:0000313" key="3">
    <source>
        <dbReference type="Proteomes" id="UP000261187"/>
    </source>
</evidence>
<gene>
    <name evidence="2" type="ORF">DXC61_04505</name>
</gene>
<dbReference type="Proteomes" id="UP000261187">
    <property type="component" value="Unassembled WGS sequence"/>
</dbReference>
<proteinExistence type="predicted"/>
<protein>
    <recommendedName>
        <fullName evidence="4">Lipocalin-like domain-containing protein</fullName>
    </recommendedName>
</protein>
<dbReference type="EMBL" id="QSSA01000007">
    <property type="protein sequence ID" value="RGL62517.1"/>
    <property type="molecule type" value="Genomic_DNA"/>
</dbReference>
<reference evidence="2 3" key="1">
    <citation type="submission" date="2018-08" db="EMBL/GenBank/DDBJ databases">
        <title>A genome reference for cultivated species of the human gut microbiota.</title>
        <authorList>
            <person name="Zou Y."/>
            <person name="Xue W."/>
            <person name="Luo G."/>
        </authorList>
    </citation>
    <scope>NUCLEOTIDE SEQUENCE [LARGE SCALE GENOMIC DNA]</scope>
    <source>
        <strain evidence="2 3">TF06-40</strain>
    </source>
</reference>
<organism evidence="2 3">
    <name type="scientific">Segatella copri</name>
    <dbReference type="NCBI Taxonomy" id="165179"/>
    <lineage>
        <taxon>Bacteria</taxon>
        <taxon>Pseudomonadati</taxon>
        <taxon>Bacteroidota</taxon>
        <taxon>Bacteroidia</taxon>
        <taxon>Bacteroidales</taxon>
        <taxon>Prevotellaceae</taxon>
        <taxon>Segatella</taxon>
    </lineage>
</organism>
<sequence length="258" mass="29299">MKKFIYLMAMVCTLGFFTACSSDDDNDEKEFVRNEKIEGTWNLQKVEKTDLDNGSYLLSGSVKLTWDCPEGTTLNIKMGDYEMPMDVNQMIIPMINNVSNQYLPQILKNVTFTKDGKINATYSELPDEGETSEWKTAEGYASYTVANDNLIYVTIDADKATKDIDDAEEKAQIKGILQQYNKIPVNIRWNGTKPYFFVDKAFVQPMIANLVAMLEKVPTPDMDADDLQSFNILKGIMVQLPEIMNKTTKFELGLELIK</sequence>
<dbReference type="AlphaFoldDB" id="A0AA92T081"/>
<name>A0AA92T081_9BACT</name>
<feature type="chain" id="PRO_5041697051" description="Lipocalin-like domain-containing protein" evidence="1">
    <location>
        <begin position="22"/>
        <end position="258"/>
    </location>
</feature>
<dbReference type="PROSITE" id="PS51257">
    <property type="entry name" value="PROKAR_LIPOPROTEIN"/>
    <property type="match status" value="1"/>
</dbReference>
<evidence type="ECO:0000256" key="1">
    <source>
        <dbReference type="SAM" id="SignalP"/>
    </source>
</evidence>
<dbReference type="RefSeq" id="WP_147329647.1">
    <property type="nucleotide sequence ID" value="NZ_QSSA01000007.1"/>
</dbReference>
<evidence type="ECO:0000313" key="2">
    <source>
        <dbReference type="EMBL" id="RGL62517.1"/>
    </source>
</evidence>
<feature type="signal peptide" evidence="1">
    <location>
        <begin position="1"/>
        <end position="21"/>
    </location>
</feature>
<evidence type="ECO:0008006" key="4">
    <source>
        <dbReference type="Google" id="ProtNLM"/>
    </source>
</evidence>
<keyword evidence="1" id="KW-0732">Signal</keyword>
<accession>A0AA92T081</accession>